<dbReference type="RefSeq" id="WP_085106473.1">
    <property type="nucleotide sequence ID" value="NZ_FXAC01000004.1"/>
</dbReference>
<dbReference type="PANTHER" id="PTHR30055">
    <property type="entry name" value="HTH-TYPE TRANSCRIPTIONAL REGULATOR RUTR"/>
    <property type="match status" value="1"/>
</dbReference>
<keyword evidence="1" id="KW-0805">Transcription regulation</keyword>
<dbReference type="Pfam" id="PF00440">
    <property type="entry name" value="TetR_N"/>
    <property type="match status" value="1"/>
</dbReference>
<keyword evidence="2 4" id="KW-0238">DNA-binding</keyword>
<feature type="DNA-binding region" description="H-T-H motif" evidence="4">
    <location>
        <begin position="41"/>
        <end position="60"/>
    </location>
</feature>
<keyword evidence="3" id="KW-0804">Transcription</keyword>
<evidence type="ECO:0000256" key="3">
    <source>
        <dbReference type="ARBA" id="ARBA00023163"/>
    </source>
</evidence>
<organism evidence="6 7">
    <name type="scientific">Kocuria marina subsp. indica</name>
    <dbReference type="NCBI Taxonomy" id="1049583"/>
    <lineage>
        <taxon>Bacteria</taxon>
        <taxon>Bacillati</taxon>
        <taxon>Actinomycetota</taxon>
        <taxon>Actinomycetes</taxon>
        <taxon>Micrococcales</taxon>
        <taxon>Micrococcaceae</taxon>
        <taxon>Kocuria</taxon>
    </lineage>
</organism>
<evidence type="ECO:0000259" key="5">
    <source>
        <dbReference type="PROSITE" id="PS50977"/>
    </source>
</evidence>
<dbReference type="SUPFAM" id="SSF46689">
    <property type="entry name" value="Homeodomain-like"/>
    <property type="match status" value="1"/>
</dbReference>
<dbReference type="PROSITE" id="PS50977">
    <property type="entry name" value="HTH_TETR_2"/>
    <property type="match status" value="1"/>
</dbReference>
<dbReference type="GO" id="GO:0000976">
    <property type="term" value="F:transcription cis-regulatory region binding"/>
    <property type="evidence" value="ECO:0007669"/>
    <property type="project" value="TreeGrafter"/>
</dbReference>
<reference evidence="7" key="1">
    <citation type="submission" date="2017-04" db="EMBL/GenBank/DDBJ databases">
        <authorList>
            <person name="Varghese N."/>
            <person name="Submissions S."/>
        </authorList>
    </citation>
    <scope>NUCLEOTIDE SEQUENCE [LARGE SCALE GENOMIC DNA]</scope>
    <source>
        <strain evidence="7">NIO-1021</strain>
    </source>
</reference>
<evidence type="ECO:0000313" key="7">
    <source>
        <dbReference type="Proteomes" id="UP000192929"/>
    </source>
</evidence>
<dbReference type="GO" id="GO:0003700">
    <property type="term" value="F:DNA-binding transcription factor activity"/>
    <property type="evidence" value="ECO:0007669"/>
    <property type="project" value="TreeGrafter"/>
</dbReference>
<evidence type="ECO:0000256" key="1">
    <source>
        <dbReference type="ARBA" id="ARBA00023015"/>
    </source>
</evidence>
<keyword evidence="7" id="KW-1185">Reference proteome</keyword>
<dbReference type="PANTHER" id="PTHR30055:SF234">
    <property type="entry name" value="HTH-TYPE TRANSCRIPTIONAL REGULATOR BETI"/>
    <property type="match status" value="1"/>
</dbReference>
<dbReference type="PRINTS" id="PR00455">
    <property type="entry name" value="HTHTETR"/>
</dbReference>
<protein>
    <submittedName>
        <fullName evidence="6">Transcriptional regulator, TetR family</fullName>
    </submittedName>
</protein>
<dbReference type="EMBL" id="FXAC01000004">
    <property type="protein sequence ID" value="SME99706.1"/>
    <property type="molecule type" value="Genomic_DNA"/>
</dbReference>
<sequence>MSTTRGRPRRNPISPTRLGARQDILHAAGGLFVERGFGQTSTRAIAEAAGLQQASVYHWFASKDEILLSLVLGTVEPSRTVADHLAALDEPGAVLLWALAFADTTLLQSDRQNLGVLYFEPELGSERFRGFHDNRNALLEAYAAMLERATGRPTADVDVTMTIGLVESVIMHRRRTRLDLPPETPTRIADAVLVLAGIPELLSEETRRGGRALVDPLLAAGADRPGRDGDDRERA</sequence>
<dbReference type="Gene3D" id="1.10.357.10">
    <property type="entry name" value="Tetracycline Repressor, domain 2"/>
    <property type="match status" value="1"/>
</dbReference>
<dbReference type="Gene3D" id="1.10.10.60">
    <property type="entry name" value="Homeodomain-like"/>
    <property type="match status" value="1"/>
</dbReference>
<evidence type="ECO:0000256" key="2">
    <source>
        <dbReference type="ARBA" id="ARBA00023125"/>
    </source>
</evidence>
<dbReference type="AlphaFoldDB" id="A0A1X7CN12"/>
<evidence type="ECO:0000313" key="6">
    <source>
        <dbReference type="EMBL" id="SME99706.1"/>
    </source>
</evidence>
<dbReference type="InterPro" id="IPR050109">
    <property type="entry name" value="HTH-type_TetR-like_transc_reg"/>
</dbReference>
<accession>A0A1X7CN12</accession>
<name>A0A1X7CN12_9MICC</name>
<dbReference type="InterPro" id="IPR009057">
    <property type="entry name" value="Homeodomain-like_sf"/>
</dbReference>
<dbReference type="Proteomes" id="UP000192929">
    <property type="component" value="Unassembled WGS sequence"/>
</dbReference>
<dbReference type="InterPro" id="IPR001647">
    <property type="entry name" value="HTH_TetR"/>
</dbReference>
<evidence type="ECO:0000256" key="4">
    <source>
        <dbReference type="PROSITE-ProRule" id="PRU00335"/>
    </source>
</evidence>
<gene>
    <name evidence="6" type="ORF">SAMN06296028_104158</name>
</gene>
<feature type="domain" description="HTH tetR-type" evidence="5">
    <location>
        <begin position="18"/>
        <end position="78"/>
    </location>
</feature>
<proteinExistence type="predicted"/>